<feature type="region of interest" description="Disordered" evidence="1">
    <location>
        <begin position="28"/>
        <end position="52"/>
    </location>
</feature>
<keyword evidence="3" id="KW-1185">Reference proteome</keyword>
<evidence type="ECO:0000313" key="2">
    <source>
        <dbReference type="EMBL" id="MCX3062472.1"/>
    </source>
</evidence>
<feature type="compositionally biased region" description="Basic and acidic residues" evidence="1">
    <location>
        <begin position="28"/>
        <end position="40"/>
    </location>
</feature>
<feature type="compositionally biased region" description="Low complexity" evidence="1">
    <location>
        <begin position="41"/>
        <end position="52"/>
    </location>
</feature>
<accession>A0ABT3U1I6</accession>
<reference evidence="2" key="1">
    <citation type="submission" date="2022-10" db="EMBL/GenBank/DDBJ databases">
        <title>Streptomyces beihaiensis sp. nov., a chitin degrading actinobacterium, isolated from shrimp pond soil.</title>
        <authorList>
            <person name="Xie J."/>
            <person name="Shen N."/>
        </authorList>
    </citation>
    <scope>NUCLEOTIDE SEQUENCE</scope>
    <source>
        <strain evidence="2">GXMU-J5</strain>
    </source>
</reference>
<name>A0ABT3U1I6_9ACTN</name>
<comment type="caution">
    <text evidence="2">The sequence shown here is derived from an EMBL/GenBank/DDBJ whole genome shotgun (WGS) entry which is preliminary data.</text>
</comment>
<dbReference type="Proteomes" id="UP001163064">
    <property type="component" value="Unassembled WGS sequence"/>
</dbReference>
<evidence type="ECO:0000256" key="1">
    <source>
        <dbReference type="SAM" id="MobiDB-lite"/>
    </source>
</evidence>
<evidence type="ECO:0000313" key="3">
    <source>
        <dbReference type="Proteomes" id="UP001163064"/>
    </source>
</evidence>
<dbReference type="RefSeq" id="WP_266602729.1">
    <property type="nucleotide sequence ID" value="NZ_JAPHNL010000273.1"/>
</dbReference>
<gene>
    <name evidence="2" type="ORF">OFY01_22465</name>
</gene>
<organism evidence="2 3">
    <name type="scientific">Streptomyces beihaiensis</name>
    <dbReference type="NCBI Taxonomy" id="2984495"/>
    <lineage>
        <taxon>Bacteria</taxon>
        <taxon>Bacillati</taxon>
        <taxon>Actinomycetota</taxon>
        <taxon>Actinomycetes</taxon>
        <taxon>Kitasatosporales</taxon>
        <taxon>Streptomycetaceae</taxon>
        <taxon>Streptomyces</taxon>
    </lineage>
</organism>
<proteinExistence type="predicted"/>
<sequence>MVQVGSGYPDVDAEHAFLWTRLADHTERQSLAEETERVTHGPESQSGPGSES</sequence>
<protein>
    <submittedName>
        <fullName evidence="2">Uncharacterized protein</fullName>
    </submittedName>
</protein>
<dbReference type="EMBL" id="JAPHNL010000273">
    <property type="protein sequence ID" value="MCX3062472.1"/>
    <property type="molecule type" value="Genomic_DNA"/>
</dbReference>